<evidence type="ECO:0000313" key="2">
    <source>
        <dbReference type="EMBL" id="ACL71260.1"/>
    </source>
</evidence>
<dbReference type="HOGENOM" id="CLU_090389_15_0_6"/>
<gene>
    <name evidence="2" type="ordered locus">Tgr7_0161</name>
</gene>
<protein>
    <recommendedName>
        <fullName evidence="4">Thioredoxin domain-containing protein</fullName>
    </recommendedName>
</protein>
<proteinExistence type="predicted"/>
<dbReference type="AlphaFoldDB" id="B8GTK0"/>
<dbReference type="EMBL" id="CP001339">
    <property type="protein sequence ID" value="ACL71260.1"/>
    <property type="molecule type" value="Genomic_DNA"/>
</dbReference>
<dbReference type="RefSeq" id="WP_012636749.1">
    <property type="nucleotide sequence ID" value="NC_011901.1"/>
</dbReference>
<keyword evidence="3" id="KW-1185">Reference proteome</keyword>
<accession>B8GTK0</accession>
<evidence type="ECO:0000313" key="3">
    <source>
        <dbReference type="Proteomes" id="UP000002383"/>
    </source>
</evidence>
<dbReference type="OrthoDB" id="5784238at2"/>
<feature type="transmembrane region" description="Helical" evidence="1">
    <location>
        <begin position="6"/>
        <end position="22"/>
    </location>
</feature>
<dbReference type="KEGG" id="tgr:Tgr7_0161"/>
<dbReference type="SUPFAM" id="SSF52833">
    <property type="entry name" value="Thioredoxin-like"/>
    <property type="match status" value="1"/>
</dbReference>
<keyword evidence="1" id="KW-1133">Transmembrane helix</keyword>
<dbReference type="eggNOG" id="COG0526">
    <property type="taxonomic scope" value="Bacteria"/>
</dbReference>
<reference evidence="2 3" key="1">
    <citation type="journal article" date="2011" name="Stand. Genomic Sci.">
        <title>Complete genome sequence of 'Thioalkalivibrio sulfidophilus' HL-EbGr7.</title>
        <authorList>
            <person name="Muyzer G."/>
            <person name="Sorokin D.Y."/>
            <person name="Mavromatis K."/>
            <person name="Lapidus A."/>
            <person name="Clum A."/>
            <person name="Ivanova N."/>
            <person name="Pati A."/>
            <person name="d'Haeseleer P."/>
            <person name="Woyke T."/>
            <person name="Kyrpides N.C."/>
        </authorList>
    </citation>
    <scope>NUCLEOTIDE SEQUENCE [LARGE SCALE GENOMIC DNA]</scope>
    <source>
        <strain evidence="2 3">HL-EbGR7</strain>
    </source>
</reference>
<sequence>MDGLGFYFLLFLGLLAAMQFWLRRCARLMEGCTAPRLDDLIDPKHLLEPRLILYFWRPGCHICGQTSSIINPLLETRRDILKLNALEEPELVRRLRLTGTPALIVIAGERIERVLIGSRNEQEIRALLNAWPETDQDD</sequence>
<name>B8GTK0_THISH</name>
<dbReference type="STRING" id="396588.Tgr7_0161"/>
<keyword evidence="1" id="KW-0812">Transmembrane</keyword>
<dbReference type="Gene3D" id="3.40.30.10">
    <property type="entry name" value="Glutaredoxin"/>
    <property type="match status" value="1"/>
</dbReference>
<evidence type="ECO:0000256" key="1">
    <source>
        <dbReference type="SAM" id="Phobius"/>
    </source>
</evidence>
<dbReference type="Proteomes" id="UP000002383">
    <property type="component" value="Chromosome"/>
</dbReference>
<dbReference type="CDD" id="cd02947">
    <property type="entry name" value="TRX_family"/>
    <property type="match status" value="1"/>
</dbReference>
<dbReference type="InterPro" id="IPR036249">
    <property type="entry name" value="Thioredoxin-like_sf"/>
</dbReference>
<evidence type="ECO:0008006" key="4">
    <source>
        <dbReference type="Google" id="ProtNLM"/>
    </source>
</evidence>
<keyword evidence="1" id="KW-0472">Membrane</keyword>
<organism evidence="2 3">
    <name type="scientific">Thioalkalivibrio sulfidiphilus (strain HL-EbGR7)</name>
    <dbReference type="NCBI Taxonomy" id="396588"/>
    <lineage>
        <taxon>Bacteria</taxon>
        <taxon>Pseudomonadati</taxon>
        <taxon>Pseudomonadota</taxon>
        <taxon>Gammaproteobacteria</taxon>
        <taxon>Chromatiales</taxon>
        <taxon>Ectothiorhodospiraceae</taxon>
        <taxon>Thioalkalivibrio</taxon>
    </lineage>
</organism>